<feature type="transmembrane region" description="Helical" evidence="9">
    <location>
        <begin position="182"/>
        <end position="208"/>
    </location>
</feature>
<evidence type="ECO:0000313" key="10">
    <source>
        <dbReference type="EMBL" id="QRG06557.1"/>
    </source>
</evidence>
<keyword evidence="4 9" id="KW-0812">Transmembrane</keyword>
<dbReference type="GO" id="GO:0005886">
    <property type="term" value="C:plasma membrane"/>
    <property type="evidence" value="ECO:0007669"/>
    <property type="project" value="UniProtKB-SubCell"/>
</dbReference>
<protein>
    <submittedName>
        <fullName evidence="10">Branched-chain amino acid ABC transporter permease</fullName>
    </submittedName>
</protein>
<dbReference type="InterPro" id="IPR001851">
    <property type="entry name" value="ABC_transp_permease"/>
</dbReference>
<keyword evidence="6 9" id="KW-1133">Transmembrane helix</keyword>
<gene>
    <name evidence="10" type="ORF">EZH22_27115</name>
</gene>
<proteinExistence type="inferred from homology"/>
<sequence length="293" mass="29732">MQTGSALLQVLVSGIGTGAVYALVALGFNVVFKSTGAMNFAQGEWVVMGGMITALLIGTFSGIGLAVVAAVVLVGVVGLLSERLVVRPLRRPDALVITLVTIGLSILTRSLIMLVLGKKPVGYAGFSGNTTLSLGGVSIQAQTLWIIAITLAFLAVMHAFFERSMLGKALRAAAADREAASIVGVNVQGTILVSFGIAALAGALAGAIVTPLTLASYDQGAMFGFKGFSAAMLGGVGSLPGAVVGGLALGLLEAFGSFYISSDFKDAIAFAVLLLILFARPSGLLGRADIVKV</sequence>
<dbReference type="PANTHER" id="PTHR11795">
    <property type="entry name" value="BRANCHED-CHAIN AMINO ACID TRANSPORT SYSTEM PERMEASE PROTEIN LIVH"/>
    <property type="match status" value="1"/>
</dbReference>
<feature type="transmembrane region" description="Helical" evidence="9">
    <location>
        <begin position="7"/>
        <end position="32"/>
    </location>
</feature>
<feature type="transmembrane region" description="Helical" evidence="9">
    <location>
        <begin position="267"/>
        <end position="286"/>
    </location>
</feature>
<feature type="transmembrane region" description="Helical" evidence="9">
    <location>
        <begin position="93"/>
        <end position="117"/>
    </location>
</feature>
<organism evidence="10 11">
    <name type="scientific">Xanthobacter dioxanivorans</name>
    <dbReference type="NCBI Taxonomy" id="2528964"/>
    <lineage>
        <taxon>Bacteria</taxon>
        <taxon>Pseudomonadati</taxon>
        <taxon>Pseudomonadota</taxon>
        <taxon>Alphaproteobacteria</taxon>
        <taxon>Hyphomicrobiales</taxon>
        <taxon>Xanthobacteraceae</taxon>
        <taxon>Xanthobacter</taxon>
    </lineage>
</organism>
<evidence type="ECO:0000256" key="2">
    <source>
        <dbReference type="ARBA" id="ARBA00022448"/>
    </source>
</evidence>
<evidence type="ECO:0000256" key="7">
    <source>
        <dbReference type="ARBA" id="ARBA00023136"/>
    </source>
</evidence>
<evidence type="ECO:0000256" key="4">
    <source>
        <dbReference type="ARBA" id="ARBA00022692"/>
    </source>
</evidence>
<dbReference type="AlphaFoldDB" id="A0A974PMZ9"/>
<evidence type="ECO:0000256" key="3">
    <source>
        <dbReference type="ARBA" id="ARBA00022475"/>
    </source>
</evidence>
<dbReference type="Proteomes" id="UP000596427">
    <property type="component" value="Chromosome"/>
</dbReference>
<keyword evidence="5" id="KW-0029">Amino-acid transport</keyword>
<keyword evidence="7 9" id="KW-0472">Membrane</keyword>
<accession>A0A974PMZ9</accession>
<comment type="subcellular location">
    <subcellularLocation>
        <location evidence="1">Cell membrane</location>
        <topology evidence="1">Multi-pass membrane protein</topology>
    </subcellularLocation>
</comment>
<evidence type="ECO:0000256" key="1">
    <source>
        <dbReference type="ARBA" id="ARBA00004651"/>
    </source>
</evidence>
<dbReference type="PANTHER" id="PTHR11795:SF450">
    <property type="entry name" value="ABC TRANSPORTER PERMEASE PROTEIN"/>
    <property type="match status" value="1"/>
</dbReference>
<name>A0A974PMZ9_9HYPH</name>
<feature type="transmembrane region" description="Helical" evidence="9">
    <location>
        <begin position="137"/>
        <end position="161"/>
    </location>
</feature>
<dbReference type="Pfam" id="PF02653">
    <property type="entry name" value="BPD_transp_2"/>
    <property type="match status" value="1"/>
</dbReference>
<evidence type="ECO:0000256" key="9">
    <source>
        <dbReference type="SAM" id="Phobius"/>
    </source>
</evidence>
<feature type="transmembrane region" description="Helical" evidence="9">
    <location>
        <begin position="52"/>
        <end position="81"/>
    </location>
</feature>
<reference evidence="10 11" key="1">
    <citation type="submission" date="2020-10" db="EMBL/GenBank/DDBJ databases">
        <title>Degradation of 1,4-Dioxane by Xanthobacter sp. YN2, via a Novel Group-2 Soluble Di-Iron Monooxygenase.</title>
        <authorList>
            <person name="Ma F."/>
            <person name="Wang Y."/>
            <person name="Yang J."/>
            <person name="Guo H."/>
            <person name="Su D."/>
            <person name="Yu L."/>
        </authorList>
    </citation>
    <scope>NUCLEOTIDE SEQUENCE [LARGE SCALE GENOMIC DNA]</scope>
    <source>
        <strain evidence="10 11">YN2</strain>
    </source>
</reference>
<feature type="transmembrane region" description="Helical" evidence="9">
    <location>
        <begin position="228"/>
        <end position="255"/>
    </location>
</feature>
<evidence type="ECO:0000256" key="5">
    <source>
        <dbReference type="ARBA" id="ARBA00022970"/>
    </source>
</evidence>
<evidence type="ECO:0000256" key="6">
    <source>
        <dbReference type="ARBA" id="ARBA00022989"/>
    </source>
</evidence>
<dbReference type="EMBL" id="CP063362">
    <property type="protein sequence ID" value="QRG06557.1"/>
    <property type="molecule type" value="Genomic_DNA"/>
</dbReference>
<keyword evidence="11" id="KW-1185">Reference proteome</keyword>
<evidence type="ECO:0000313" key="11">
    <source>
        <dbReference type="Proteomes" id="UP000596427"/>
    </source>
</evidence>
<dbReference type="GO" id="GO:0022857">
    <property type="term" value="F:transmembrane transporter activity"/>
    <property type="evidence" value="ECO:0007669"/>
    <property type="project" value="InterPro"/>
</dbReference>
<dbReference type="CDD" id="cd06582">
    <property type="entry name" value="TM_PBP1_LivH_like"/>
    <property type="match status" value="1"/>
</dbReference>
<dbReference type="InterPro" id="IPR052157">
    <property type="entry name" value="BCAA_transport_permease"/>
</dbReference>
<dbReference type="KEGG" id="xdi:EZH22_27115"/>
<keyword evidence="2" id="KW-0813">Transport</keyword>
<dbReference type="RefSeq" id="WP_203193463.1">
    <property type="nucleotide sequence ID" value="NZ_CP063362.1"/>
</dbReference>
<comment type="similarity">
    <text evidence="8">Belongs to the binding-protein-dependent transport system permease family. LivHM subfamily.</text>
</comment>
<keyword evidence="3" id="KW-1003">Cell membrane</keyword>
<evidence type="ECO:0000256" key="8">
    <source>
        <dbReference type="ARBA" id="ARBA00037998"/>
    </source>
</evidence>
<dbReference type="GO" id="GO:0006865">
    <property type="term" value="P:amino acid transport"/>
    <property type="evidence" value="ECO:0007669"/>
    <property type="project" value="UniProtKB-KW"/>
</dbReference>